<dbReference type="PANTHER" id="PTHR46558:SF11">
    <property type="entry name" value="HTH-TYPE TRANSCRIPTIONAL REGULATOR XRE"/>
    <property type="match status" value="1"/>
</dbReference>
<evidence type="ECO:0000256" key="2">
    <source>
        <dbReference type="SAM" id="Phobius"/>
    </source>
</evidence>
<sequence>MRLAEQIKKLRIENELTQEMLAIEMHTTRQTISKWEQWTIEPNIQMLNKLASFFNVSLDELVNGHEVETKSDNGTSNVVGKPINGLPFLTQKWWFVLLIVIIVCGTLSQIFG</sequence>
<comment type="caution">
    <text evidence="4">The sequence shown here is derived from an EMBL/GenBank/DDBJ whole genome shotgun (WGS) entry which is preliminary data.</text>
</comment>
<proteinExistence type="predicted"/>
<dbReference type="PANTHER" id="PTHR46558">
    <property type="entry name" value="TRACRIPTIONAL REGULATORY PROTEIN-RELATED-RELATED"/>
    <property type="match status" value="1"/>
</dbReference>
<dbReference type="SMART" id="SM00530">
    <property type="entry name" value="HTH_XRE"/>
    <property type="match status" value="1"/>
</dbReference>
<dbReference type="InterPro" id="IPR001387">
    <property type="entry name" value="Cro/C1-type_HTH"/>
</dbReference>
<keyword evidence="5" id="KW-1185">Reference proteome</keyword>
<keyword evidence="2" id="KW-0812">Transmembrane</keyword>
<dbReference type="Proteomes" id="UP001255050">
    <property type="component" value="Unassembled WGS sequence"/>
</dbReference>
<name>A0ABU1F1G2_9STAP</name>
<organism evidence="4 5">
    <name type="scientific">Staphylococcus coagulans</name>
    <dbReference type="NCBI Taxonomy" id="74706"/>
    <lineage>
        <taxon>Bacteria</taxon>
        <taxon>Bacillati</taxon>
        <taxon>Bacillota</taxon>
        <taxon>Bacilli</taxon>
        <taxon>Bacillales</taxon>
        <taxon>Staphylococcaceae</taxon>
        <taxon>Staphylococcus</taxon>
    </lineage>
</organism>
<evidence type="ECO:0000256" key="1">
    <source>
        <dbReference type="ARBA" id="ARBA00023125"/>
    </source>
</evidence>
<keyword evidence="2" id="KW-1133">Transmembrane helix</keyword>
<reference evidence="4 5" key="1">
    <citation type="submission" date="2023-08" db="EMBL/GenBank/DDBJ databases">
        <title>Whole genome sequencing of Staphylococcus coagulans NN-2474.</title>
        <authorList>
            <person name="Kropotov V.S."/>
            <person name="Boriskina E.V."/>
            <person name="Gordinskaya N.A."/>
            <person name="Shkurkina I.S."/>
            <person name="Kryazhev D.V."/>
            <person name="Alekseeva A.E."/>
            <person name="Makhova M.A."/>
        </authorList>
    </citation>
    <scope>NUCLEOTIDE SEQUENCE [LARGE SCALE GENOMIC DNA]</scope>
    <source>
        <strain evidence="4 5">NN-2474</strain>
    </source>
</reference>
<dbReference type="SUPFAM" id="SSF47413">
    <property type="entry name" value="lambda repressor-like DNA-binding domains"/>
    <property type="match status" value="1"/>
</dbReference>
<evidence type="ECO:0000313" key="5">
    <source>
        <dbReference type="Proteomes" id="UP001255050"/>
    </source>
</evidence>
<dbReference type="Gene3D" id="1.10.260.40">
    <property type="entry name" value="lambda repressor-like DNA-binding domains"/>
    <property type="match status" value="1"/>
</dbReference>
<dbReference type="InterPro" id="IPR010982">
    <property type="entry name" value="Lambda_DNA-bd_dom_sf"/>
</dbReference>
<keyword evidence="1" id="KW-0238">DNA-binding</keyword>
<keyword evidence="2" id="KW-0472">Membrane</keyword>
<feature type="domain" description="HTH cro/C1-type" evidence="3">
    <location>
        <begin position="7"/>
        <end position="61"/>
    </location>
</feature>
<accession>A0ABU1F1G2</accession>
<protein>
    <submittedName>
        <fullName evidence="4">Helix-turn-helix transcriptional regulator</fullName>
    </submittedName>
</protein>
<feature type="transmembrane region" description="Helical" evidence="2">
    <location>
        <begin position="93"/>
        <end position="111"/>
    </location>
</feature>
<gene>
    <name evidence="4" type="ORF">RCO12_10285</name>
</gene>
<dbReference type="CDD" id="cd00093">
    <property type="entry name" value="HTH_XRE"/>
    <property type="match status" value="1"/>
</dbReference>
<dbReference type="PROSITE" id="PS50943">
    <property type="entry name" value="HTH_CROC1"/>
    <property type="match status" value="1"/>
</dbReference>
<evidence type="ECO:0000259" key="3">
    <source>
        <dbReference type="PROSITE" id="PS50943"/>
    </source>
</evidence>
<dbReference type="EMBL" id="JAVJGV010000060">
    <property type="protein sequence ID" value="MDR5603819.1"/>
    <property type="molecule type" value="Genomic_DNA"/>
</dbReference>
<dbReference type="RefSeq" id="WP_309551912.1">
    <property type="nucleotide sequence ID" value="NZ_JAVJGV010000060.1"/>
</dbReference>
<evidence type="ECO:0000313" key="4">
    <source>
        <dbReference type="EMBL" id="MDR5603819.1"/>
    </source>
</evidence>
<dbReference type="Pfam" id="PF01381">
    <property type="entry name" value="HTH_3"/>
    <property type="match status" value="1"/>
</dbReference>